<dbReference type="Gene3D" id="3.10.180.10">
    <property type="entry name" value="2,3-Dihydroxybiphenyl 1,2-Dioxygenase, domain 1"/>
    <property type="match status" value="1"/>
</dbReference>
<dbReference type="Pfam" id="PF00903">
    <property type="entry name" value="Glyoxalase"/>
    <property type="match status" value="1"/>
</dbReference>
<dbReference type="GO" id="GO:0004462">
    <property type="term" value="F:lactoylglutathione lyase activity"/>
    <property type="evidence" value="ECO:0007669"/>
    <property type="project" value="UniProtKB-EC"/>
</dbReference>
<dbReference type="PANTHER" id="PTHR36113">
    <property type="entry name" value="LYASE, PUTATIVE-RELATED-RELATED"/>
    <property type="match status" value="1"/>
</dbReference>
<dbReference type="PANTHER" id="PTHR36113:SF1">
    <property type="entry name" value="GLYOXALASE_BLEOMYCIN RESISTANCE PROTEIN_DIOXYGENASE"/>
    <property type="match status" value="1"/>
</dbReference>
<dbReference type="PROSITE" id="PS51819">
    <property type="entry name" value="VOC"/>
    <property type="match status" value="1"/>
</dbReference>
<dbReference type="EC" id="4.4.1.5" evidence="2"/>
<dbReference type="Proteomes" id="UP000027584">
    <property type="component" value="Unassembled WGS sequence"/>
</dbReference>
<accession>A0A060RKI4</accession>
<dbReference type="AlphaFoldDB" id="A0A060RKI4"/>
<dbReference type="InterPro" id="IPR051332">
    <property type="entry name" value="Fosfomycin_Res_Enzymes"/>
</dbReference>
<organism evidence="2 3">
    <name type="scientific">Streptococcus gallolyticus</name>
    <dbReference type="NCBI Taxonomy" id="315405"/>
    <lineage>
        <taxon>Bacteria</taxon>
        <taxon>Bacillati</taxon>
        <taxon>Bacillota</taxon>
        <taxon>Bacilli</taxon>
        <taxon>Lactobacillales</taxon>
        <taxon>Streptococcaceae</taxon>
        <taxon>Streptococcus</taxon>
    </lineage>
</organism>
<keyword evidence="2" id="KW-0456">Lyase</keyword>
<dbReference type="SUPFAM" id="SSF54593">
    <property type="entry name" value="Glyoxalase/Bleomycin resistance protein/Dihydroxybiphenyl dioxygenase"/>
    <property type="match status" value="1"/>
</dbReference>
<feature type="domain" description="VOC" evidence="1">
    <location>
        <begin position="10"/>
        <end position="133"/>
    </location>
</feature>
<evidence type="ECO:0000259" key="1">
    <source>
        <dbReference type="PROSITE" id="PS51819"/>
    </source>
</evidence>
<dbReference type="InterPro" id="IPR004360">
    <property type="entry name" value="Glyas_Fos-R_dOase_dom"/>
</dbReference>
<dbReference type="EMBL" id="CCBC010000149">
    <property type="protein sequence ID" value="CDO18058.1"/>
    <property type="molecule type" value="Genomic_DNA"/>
</dbReference>
<proteinExistence type="predicted"/>
<evidence type="ECO:0000313" key="2">
    <source>
        <dbReference type="EMBL" id="CDO18058.1"/>
    </source>
</evidence>
<protein>
    <submittedName>
        <fullName evidence="2">Glyoxalase family protein</fullName>
        <ecNumber evidence="2">4.4.1.5</ecNumber>
    </submittedName>
</protein>
<comment type="caution">
    <text evidence="2">The sequence shown here is derived from an EMBL/GenBank/DDBJ whole genome shotgun (WGS) entry which is preliminary data.</text>
</comment>
<gene>
    <name evidence="2" type="ORF">BN963_SGAL_01253</name>
</gene>
<name>A0A060RKI4_9STRE</name>
<dbReference type="InterPro" id="IPR037523">
    <property type="entry name" value="VOC_core"/>
</dbReference>
<reference evidence="2 3" key="1">
    <citation type="submission" date="2014-02" db="EMBL/GenBank/DDBJ databases">
        <authorList>
            <person name="Manrique M."/>
        </authorList>
    </citation>
    <scope>NUCLEOTIDE SEQUENCE [LARGE SCALE GENOMIC DNA]</scope>
    <source>
        <strain evidence="2 3">LMG17956</strain>
    </source>
</reference>
<dbReference type="InterPro" id="IPR029068">
    <property type="entry name" value="Glyas_Bleomycin-R_OHBP_Dase"/>
</dbReference>
<reference evidence="2 3" key="2">
    <citation type="submission" date="2014-05" db="EMBL/GenBank/DDBJ databases">
        <title>Genome sequence of Streptococcus gallolyticus.</title>
        <authorList>
            <person name="Del Campo R."/>
        </authorList>
    </citation>
    <scope>NUCLEOTIDE SEQUENCE [LARGE SCALE GENOMIC DNA]</scope>
    <source>
        <strain evidence="2 3">LMG17956</strain>
    </source>
</reference>
<evidence type="ECO:0000313" key="3">
    <source>
        <dbReference type="Proteomes" id="UP000027584"/>
    </source>
</evidence>
<sequence length="133" mass="14984">MIKREIKMIKIEHIGVWVRDLEKMKAFFAKYFNTTASELYHNPRTGFSSHFLSFSDGTRLELCHRGDISEGVDESLGFAHLAISLGSKEAVDQLTAQLENDGYHVLGQPRTTGDGYYESVVCDPEGNRLELTV</sequence>